<evidence type="ECO:0000313" key="3">
    <source>
        <dbReference type="Proteomes" id="UP000006735"/>
    </source>
</evidence>
<keyword evidence="1" id="KW-1133">Transmembrane helix</keyword>
<keyword evidence="1" id="KW-0812">Transmembrane</keyword>
<dbReference type="EMBL" id="AE013598">
    <property type="protein sequence ID" value="AAW76121.1"/>
    <property type="molecule type" value="Genomic_DNA"/>
</dbReference>
<dbReference type="AlphaFoldDB" id="Q5GYV0"/>
<reference evidence="2 3" key="1">
    <citation type="journal article" date="2005" name="Nucleic Acids Res.">
        <title>The genome sequence of Xanthomonas oryzae pathovar oryzae KACC10331, the bacterial blight pathogen of rice.</title>
        <authorList>
            <person name="Lee B.M."/>
            <person name="Park Y.J."/>
            <person name="Park D.S."/>
            <person name="Kang H.W."/>
            <person name="Kim J.G."/>
            <person name="Song E.S."/>
            <person name="Park I.C."/>
            <person name="Yoon U.H."/>
            <person name="Hahn J.H."/>
            <person name="Koo B.S."/>
            <person name="Lee G.B."/>
            <person name="Kim H."/>
            <person name="Park H.S."/>
            <person name="Yoon K.O."/>
            <person name="Kim J.H."/>
            <person name="Jung C.H."/>
            <person name="Koh N.H."/>
            <person name="Seo J.S."/>
            <person name="Go S.J."/>
        </authorList>
    </citation>
    <scope>NUCLEOTIDE SEQUENCE [LARGE SCALE GENOMIC DNA]</scope>
    <source>
        <strain evidence="3">KACC10331 / KXO85</strain>
    </source>
</reference>
<dbReference type="KEGG" id="xoo:XOO2867"/>
<evidence type="ECO:0000256" key="1">
    <source>
        <dbReference type="SAM" id="Phobius"/>
    </source>
</evidence>
<sequence>MCFTALRKLAAYRHGWKTRSVMQISIQAWSPVVWVGFCMPALLGCTRAAPE</sequence>
<keyword evidence="3" id="KW-1185">Reference proteome</keyword>
<name>Q5GYV0_XANOR</name>
<dbReference type="Proteomes" id="UP000006735">
    <property type="component" value="Chromosome"/>
</dbReference>
<organism evidence="2 3">
    <name type="scientific">Xanthomonas oryzae pv. oryzae (strain KACC10331 / KXO85)</name>
    <dbReference type="NCBI Taxonomy" id="291331"/>
    <lineage>
        <taxon>Bacteria</taxon>
        <taxon>Pseudomonadati</taxon>
        <taxon>Pseudomonadota</taxon>
        <taxon>Gammaproteobacteria</taxon>
        <taxon>Lysobacterales</taxon>
        <taxon>Lysobacteraceae</taxon>
        <taxon>Xanthomonas</taxon>
    </lineage>
</organism>
<feature type="transmembrane region" description="Helical" evidence="1">
    <location>
        <begin position="21"/>
        <end position="43"/>
    </location>
</feature>
<proteinExistence type="predicted"/>
<keyword evidence="1" id="KW-0472">Membrane</keyword>
<evidence type="ECO:0000313" key="2">
    <source>
        <dbReference type="EMBL" id="AAW76121.1"/>
    </source>
</evidence>
<gene>
    <name evidence="2" type="ordered locus">XOO2867</name>
</gene>
<protein>
    <submittedName>
        <fullName evidence="2">Uncharacterized protein</fullName>
    </submittedName>
</protein>
<dbReference type="HOGENOM" id="CLU_3105392_0_0_6"/>
<accession>Q5GYV0</accession>
<dbReference type="STRING" id="291331.XOO2867"/>